<dbReference type="RefSeq" id="XP_456837.2">
    <property type="nucleotide sequence ID" value="XM_456837.1"/>
</dbReference>
<evidence type="ECO:0000256" key="2">
    <source>
        <dbReference type="ARBA" id="ARBA00010225"/>
    </source>
</evidence>
<dbReference type="Gene3D" id="1.25.10.10">
    <property type="entry name" value="Leucine-rich Repeat Variant"/>
    <property type="match status" value="1"/>
</dbReference>
<accession>Q6BY82</accession>
<dbReference type="EMBL" id="CR382133">
    <property type="protein sequence ID" value="CAG84812.2"/>
    <property type="molecule type" value="Genomic_DNA"/>
</dbReference>
<evidence type="ECO:0000256" key="3">
    <source>
        <dbReference type="ARBA" id="ARBA00022737"/>
    </source>
</evidence>
<dbReference type="InParanoid" id="Q6BY82"/>
<comment type="similarity">
    <text evidence="2">Belongs to the VAC14 family.</text>
</comment>
<dbReference type="Pfam" id="PF12755">
    <property type="entry name" value="Vac14_Fab1_bd"/>
    <property type="match status" value="1"/>
</dbReference>
<dbReference type="Proteomes" id="UP000000599">
    <property type="component" value="Chromosome A"/>
</dbReference>
<evidence type="ECO:0000259" key="6">
    <source>
        <dbReference type="Pfam" id="PF11916"/>
    </source>
</evidence>
<feature type="compositionally biased region" description="Polar residues" evidence="5">
    <location>
        <begin position="359"/>
        <end position="373"/>
    </location>
</feature>
<dbReference type="GO" id="GO:0010008">
    <property type="term" value="C:endosome membrane"/>
    <property type="evidence" value="ECO:0007669"/>
    <property type="project" value="TreeGrafter"/>
</dbReference>
<dbReference type="STRING" id="284592.Q6BY82"/>
<dbReference type="GO" id="GO:0000329">
    <property type="term" value="C:fungal-type vacuole membrane"/>
    <property type="evidence" value="ECO:0007669"/>
    <property type="project" value="TreeGrafter"/>
</dbReference>
<comment type="subcellular location">
    <subcellularLocation>
        <location evidence="1">Endomembrane system</location>
    </subcellularLocation>
</comment>
<dbReference type="FunCoup" id="Q6BY82">
    <property type="interactions" value="924"/>
</dbReference>
<dbReference type="AlphaFoldDB" id="Q6BY82"/>
<dbReference type="GO" id="GO:0070772">
    <property type="term" value="C:PAS complex"/>
    <property type="evidence" value="ECO:0007669"/>
    <property type="project" value="InterPro"/>
</dbReference>
<evidence type="ECO:0000256" key="1">
    <source>
        <dbReference type="ARBA" id="ARBA00004308"/>
    </source>
</evidence>
<dbReference type="PANTHER" id="PTHR16023:SF0">
    <property type="entry name" value="PROTEIN VAC14 HOMOLOG"/>
    <property type="match status" value="1"/>
</dbReference>
<dbReference type="KEGG" id="dha:DEHA2A11594g"/>
<dbReference type="InterPro" id="IPR016024">
    <property type="entry name" value="ARM-type_fold"/>
</dbReference>
<keyword evidence="8" id="KW-1185">Reference proteome</keyword>
<feature type="compositionally biased region" description="Basic and acidic residues" evidence="5">
    <location>
        <begin position="996"/>
        <end position="1009"/>
    </location>
</feature>
<evidence type="ECO:0000256" key="4">
    <source>
        <dbReference type="ARBA" id="ARBA00023136"/>
    </source>
</evidence>
<dbReference type="SUPFAM" id="SSF48371">
    <property type="entry name" value="ARM repeat"/>
    <property type="match status" value="1"/>
</dbReference>
<proteinExistence type="inferred from homology"/>
<evidence type="ECO:0000256" key="5">
    <source>
        <dbReference type="SAM" id="MobiDB-lite"/>
    </source>
</evidence>
<feature type="domain" description="Vacuolar protein 14 C-terminal Fig4-binding" evidence="6">
    <location>
        <begin position="711"/>
        <end position="891"/>
    </location>
</feature>
<feature type="compositionally biased region" description="Acidic residues" evidence="5">
    <location>
        <begin position="554"/>
        <end position="566"/>
    </location>
</feature>
<evidence type="ECO:0000313" key="8">
    <source>
        <dbReference type="Proteomes" id="UP000000599"/>
    </source>
</evidence>
<protein>
    <submittedName>
        <fullName evidence="7">DEHA2A11594p</fullName>
    </submittedName>
</protein>
<feature type="region of interest" description="Disordered" evidence="5">
    <location>
        <begin position="899"/>
        <end position="926"/>
    </location>
</feature>
<dbReference type="OrthoDB" id="5574975at2759"/>
<keyword evidence="3" id="KW-0677">Repeat</keyword>
<feature type="compositionally biased region" description="Basic residues" evidence="5">
    <location>
        <begin position="1019"/>
        <end position="1032"/>
    </location>
</feature>
<feature type="region of interest" description="Disordered" evidence="5">
    <location>
        <begin position="312"/>
        <end position="380"/>
    </location>
</feature>
<dbReference type="InterPro" id="IPR011989">
    <property type="entry name" value="ARM-like"/>
</dbReference>
<keyword evidence="4" id="KW-0472">Membrane</keyword>
<feature type="compositionally biased region" description="Polar residues" evidence="5">
    <location>
        <begin position="963"/>
        <end position="995"/>
    </location>
</feature>
<name>Q6BY82_DEBHA</name>
<dbReference type="GO" id="GO:0006661">
    <property type="term" value="P:phosphatidylinositol biosynthetic process"/>
    <property type="evidence" value="ECO:0007669"/>
    <property type="project" value="InterPro"/>
</dbReference>
<reference evidence="7 8" key="1">
    <citation type="journal article" date="2004" name="Nature">
        <title>Genome evolution in yeasts.</title>
        <authorList>
            <consortium name="Genolevures"/>
            <person name="Dujon B."/>
            <person name="Sherman D."/>
            <person name="Fischer G."/>
            <person name="Durrens P."/>
            <person name="Casaregola S."/>
            <person name="Lafontaine I."/>
            <person name="de Montigny J."/>
            <person name="Marck C."/>
            <person name="Neuveglise C."/>
            <person name="Talla E."/>
            <person name="Goffard N."/>
            <person name="Frangeul L."/>
            <person name="Aigle M."/>
            <person name="Anthouard V."/>
            <person name="Babour A."/>
            <person name="Barbe V."/>
            <person name="Barnay S."/>
            <person name="Blanchin S."/>
            <person name="Beckerich J.M."/>
            <person name="Beyne E."/>
            <person name="Bleykasten C."/>
            <person name="Boisrame A."/>
            <person name="Boyer J."/>
            <person name="Cattolico L."/>
            <person name="Confanioleri F."/>
            <person name="de Daruvar A."/>
            <person name="Despons L."/>
            <person name="Fabre E."/>
            <person name="Fairhead C."/>
            <person name="Ferry-Dumazet H."/>
            <person name="Groppi A."/>
            <person name="Hantraye F."/>
            <person name="Hennequin C."/>
            <person name="Jauniaux N."/>
            <person name="Joyet P."/>
            <person name="Kachouri R."/>
            <person name="Kerrest A."/>
            <person name="Koszul R."/>
            <person name="Lemaire M."/>
            <person name="Lesur I."/>
            <person name="Ma L."/>
            <person name="Muller H."/>
            <person name="Nicaud J.M."/>
            <person name="Nikolski M."/>
            <person name="Oztas S."/>
            <person name="Ozier-Kalogeropoulos O."/>
            <person name="Pellenz S."/>
            <person name="Potier S."/>
            <person name="Richard G.F."/>
            <person name="Straub M.L."/>
            <person name="Suleau A."/>
            <person name="Swennene D."/>
            <person name="Tekaia F."/>
            <person name="Wesolowski-Louvel M."/>
            <person name="Westhof E."/>
            <person name="Wirth B."/>
            <person name="Zeniou-Meyer M."/>
            <person name="Zivanovic I."/>
            <person name="Bolotin-Fukuhara M."/>
            <person name="Thierry A."/>
            <person name="Bouchier C."/>
            <person name="Caudron B."/>
            <person name="Scarpelli C."/>
            <person name="Gaillardin C."/>
            <person name="Weissenbach J."/>
            <person name="Wincker P."/>
            <person name="Souciet J.L."/>
        </authorList>
    </citation>
    <scope>NUCLEOTIDE SEQUENCE [LARGE SCALE GENOMIC DNA]</scope>
    <source>
        <strain evidence="8">ATCC 36239 / CBS 767 / BCRC 21394 / JCM 1990 / NBRC 0083 / IGC 2968</strain>
    </source>
</reference>
<feature type="compositionally biased region" description="Basic and acidic residues" evidence="5">
    <location>
        <begin position="519"/>
        <end position="553"/>
    </location>
</feature>
<evidence type="ECO:0000313" key="7">
    <source>
        <dbReference type="EMBL" id="CAG84812.2"/>
    </source>
</evidence>
<sequence>MEEGNVLDSSIIKDLSNNIYEKRKATSFQIESLTKSALARNDSQIIFKIIAELTELTNDGTNSAKMGAITALGSVSVALGSFAIAYFLEEIIKPIFATFRDTDARVRYYACESLYNIAKIARGEILLYFNEVFDILCILVTDTESSVKNAADILDRLIKDIVSAKSTNYVSILHQDNIIESGQSNDISSHIIDPTGVAIQVNQVQDTHKAFSLPKFIPTLLERMYTIDPFAKKFLISWLELFDDIPALELITFLPNFLEPLIKFLMNTAPSDVRIETQNLLNVFLKEIKAINRVKIEAKRKALEKEIAKKKADKKLKDTQENTNDSITADDESQDESSGIQREGAQDDAQDENKDDSYTTDQASIQSNSTTIIRQRKDDESEHLQELNELSELSDSQFLSGQDIFIDYSKIIDILLSFLRFPLSNSSNKNDYKINDISNETHEIYSEVQFTVLKWLQEILVISPTSIAKFLPDCVSINMKNISIADDNKDSDLRNQFLKFNLSLQNFLVNLNESGSKGEVREKKIPKKDAKNKDEKRKSESKEITEYKKKKDESTEEDGDSEYDNIDENLINGLNKDVYDEFFEAYLGPTLKSIMTECLTCVNELSRITSLDWLIFLYSLNPSSFFKPSFKGSDDKDDKTFDMSALLHSSIDASNEVVLKVLQLSSKISETDQEFFKNFMIELMRFFEDEVQESATTSKQNQIHGPTASPLTRSKIEFIIRKLCVTLTSEKIFKTLSEVVVSHEEQNLDFMNMMIVMLNNILLTTQELAGFRKKLKNIDVYKVDDWSLFATLFQSWCHNAPSALSLCLLTSNYELAYLIIKSFSESEVSFQLLTQLDILVQLLESPIFLKLRLQLLEPEKHPYLYKTLYGLLMILPQSSTFTTLKKRISLVSGVNSLNTPSGSSGPITTPVATPGATTTSSSVGNQLSIKRKRIHEMLDKFTKVQEKHEEFQMTKKLNEATLALNTDNPTNKPYSKSNGLDSYTSNTNRILSHDSTVSDKKDYFSHDHSVQAGSDPKTQKRSSSKRFGLHRF</sequence>
<dbReference type="HOGENOM" id="CLU_007740_0_0_1"/>
<dbReference type="InterPro" id="IPR021841">
    <property type="entry name" value="VAC14_Fig4p-bd"/>
</dbReference>
<organism evidence="7 8">
    <name type="scientific">Debaryomyces hansenii (strain ATCC 36239 / CBS 767 / BCRC 21394 / JCM 1990 / NBRC 0083 / IGC 2968)</name>
    <name type="common">Yeast</name>
    <name type="synonym">Torulaspora hansenii</name>
    <dbReference type="NCBI Taxonomy" id="284592"/>
    <lineage>
        <taxon>Eukaryota</taxon>
        <taxon>Fungi</taxon>
        <taxon>Dikarya</taxon>
        <taxon>Ascomycota</taxon>
        <taxon>Saccharomycotina</taxon>
        <taxon>Pichiomycetes</taxon>
        <taxon>Debaryomycetaceae</taxon>
        <taxon>Debaryomyces</taxon>
    </lineage>
</organism>
<dbReference type="Pfam" id="PF11916">
    <property type="entry name" value="Vac14_Fig4_bd"/>
    <property type="match status" value="1"/>
</dbReference>
<dbReference type="eggNOG" id="KOG0212">
    <property type="taxonomic scope" value="Eukaryota"/>
</dbReference>
<dbReference type="GeneID" id="2899451"/>
<dbReference type="PANTHER" id="PTHR16023">
    <property type="entry name" value="TAX1 BINDING PROTEIN-RELATED"/>
    <property type="match status" value="1"/>
</dbReference>
<dbReference type="OMA" id="QCYQHVS"/>
<feature type="compositionally biased region" description="Low complexity" evidence="5">
    <location>
        <begin position="908"/>
        <end position="924"/>
    </location>
</feature>
<feature type="region of interest" description="Disordered" evidence="5">
    <location>
        <begin position="519"/>
        <end position="566"/>
    </location>
</feature>
<gene>
    <name evidence="7" type="ordered locus">DEHA2A11594g</name>
</gene>
<feature type="region of interest" description="Disordered" evidence="5">
    <location>
        <begin position="960"/>
        <end position="1032"/>
    </location>
</feature>
<dbReference type="InterPro" id="IPR026825">
    <property type="entry name" value="Vac14"/>
</dbReference>